<keyword evidence="4" id="KW-1185">Reference proteome</keyword>
<proteinExistence type="predicted"/>
<name>A0ABS2PC31_9BACL</name>
<dbReference type="Gene3D" id="3.90.76.10">
    <property type="entry name" value="Dipeptide-binding Protein, Domain 1"/>
    <property type="match status" value="1"/>
</dbReference>
<evidence type="ECO:0000259" key="2">
    <source>
        <dbReference type="Pfam" id="PF00496"/>
    </source>
</evidence>
<keyword evidence="1" id="KW-0732">Signal</keyword>
<dbReference type="Gene3D" id="3.40.190.10">
    <property type="entry name" value="Periplasmic binding protein-like II"/>
    <property type="match status" value="1"/>
</dbReference>
<reference evidence="3 4" key="1">
    <citation type="submission" date="2021-01" db="EMBL/GenBank/DDBJ databases">
        <title>Genomic Encyclopedia of Type Strains, Phase IV (KMG-IV): sequencing the most valuable type-strain genomes for metagenomic binning, comparative biology and taxonomic classification.</title>
        <authorList>
            <person name="Goeker M."/>
        </authorList>
    </citation>
    <scope>NUCLEOTIDE SEQUENCE [LARGE SCALE GENOMIC DNA]</scope>
    <source>
        <strain evidence="3 4">DSM 25540</strain>
    </source>
</reference>
<dbReference type="InterPro" id="IPR039424">
    <property type="entry name" value="SBP_5"/>
</dbReference>
<dbReference type="PANTHER" id="PTHR30290:SF38">
    <property type="entry name" value="D,D-DIPEPTIDE-BINDING PERIPLASMIC PROTEIN DDPA-RELATED"/>
    <property type="match status" value="1"/>
</dbReference>
<dbReference type="Pfam" id="PF00496">
    <property type="entry name" value="SBP_bac_5"/>
    <property type="match status" value="1"/>
</dbReference>
<dbReference type="RefSeq" id="WP_204697341.1">
    <property type="nucleotide sequence ID" value="NZ_JAFBEC010000005.1"/>
</dbReference>
<comment type="caution">
    <text evidence="3">The sequence shown here is derived from an EMBL/GenBank/DDBJ whole genome shotgun (WGS) entry which is preliminary data.</text>
</comment>
<dbReference type="InterPro" id="IPR030678">
    <property type="entry name" value="Peptide/Ni-bd"/>
</dbReference>
<dbReference type="Proteomes" id="UP000741863">
    <property type="component" value="Unassembled WGS sequence"/>
</dbReference>
<organism evidence="3 4">
    <name type="scientific">Geomicrobium sediminis</name>
    <dbReference type="NCBI Taxonomy" id="1347788"/>
    <lineage>
        <taxon>Bacteria</taxon>
        <taxon>Bacillati</taxon>
        <taxon>Bacillota</taxon>
        <taxon>Bacilli</taxon>
        <taxon>Bacillales</taxon>
        <taxon>Geomicrobium</taxon>
    </lineage>
</organism>
<dbReference type="EMBL" id="JAFBEC010000005">
    <property type="protein sequence ID" value="MBM7632879.1"/>
    <property type="molecule type" value="Genomic_DNA"/>
</dbReference>
<dbReference type="PROSITE" id="PS51257">
    <property type="entry name" value="PROKAR_LIPOPROTEIN"/>
    <property type="match status" value="1"/>
</dbReference>
<dbReference type="SUPFAM" id="SSF53850">
    <property type="entry name" value="Periplasmic binding protein-like II"/>
    <property type="match status" value="1"/>
</dbReference>
<dbReference type="InterPro" id="IPR000914">
    <property type="entry name" value="SBP_5_dom"/>
</dbReference>
<feature type="domain" description="Solute-binding protein family 5" evidence="2">
    <location>
        <begin position="81"/>
        <end position="429"/>
    </location>
</feature>
<gene>
    <name evidence="3" type="ORF">JOD17_001973</name>
</gene>
<accession>A0ABS2PC31</accession>
<evidence type="ECO:0000256" key="1">
    <source>
        <dbReference type="ARBA" id="ARBA00022729"/>
    </source>
</evidence>
<dbReference type="Gene3D" id="3.10.105.10">
    <property type="entry name" value="Dipeptide-binding Protein, Domain 3"/>
    <property type="match status" value="1"/>
</dbReference>
<protein>
    <submittedName>
        <fullName evidence="3">ABC-type transport system substrate-binding protein</fullName>
    </submittedName>
</protein>
<evidence type="ECO:0000313" key="4">
    <source>
        <dbReference type="Proteomes" id="UP000741863"/>
    </source>
</evidence>
<dbReference type="PANTHER" id="PTHR30290">
    <property type="entry name" value="PERIPLASMIC BINDING COMPONENT OF ABC TRANSPORTER"/>
    <property type="match status" value="1"/>
</dbReference>
<evidence type="ECO:0000313" key="3">
    <source>
        <dbReference type="EMBL" id="MBM7632879.1"/>
    </source>
</evidence>
<sequence length="510" mass="56763">MRAAHQMLFGTVILSALSLAGCSNDERVGATSEVKEHEKVIVAYSTDLNTFDPVFGSAGSDHSLLYPLYDTLVSFDEDLLPQPGLAEEWEYLNDTTLELRLRDGVTFHDGSVMDGEAVAFNLERATSEESYISDLNAVESVEVVNDLTVRLHLQYPDSSIVLALADRAGMMVSQEAIEQNPDQIQRAGVGAGPYELVAWETGEKLTYRKFDDYWNEGEPKAEILEIQVMPNQMTRMNALQTGEIDFATSLPAGEITSLSDEEKFTIVEGSAVPVNMLYLNIASAPLDQKAVRLALQHGIDRAALNEAIHYGQGEGAYQPFPSSYWVYNDELNNLYDPDYARAVLEEADLVGTVVTIAHYPEAYDERVIDILRHQLAEIGIVVNGQAMEIQAGISAYFDEKSVPSFMSRWTGRPDPQMTMTMLYHSTSYYNTGSYSTEEIESLLAEAAGTIDNPERRAEIYDEINRIGLTEEAIFIPLTFQPDIVAMSTDVKGYEPNMLGKPKFQMLYKEP</sequence>
<dbReference type="PIRSF" id="PIRSF002741">
    <property type="entry name" value="MppA"/>
    <property type="match status" value="1"/>
</dbReference>